<feature type="transmembrane region" description="Helical" evidence="11">
    <location>
        <begin position="223"/>
        <end position="256"/>
    </location>
</feature>
<dbReference type="Gene3D" id="1.20.1530.10">
    <property type="entry name" value="Na+/H+ antiporter like domain"/>
    <property type="match status" value="1"/>
</dbReference>
<comment type="similarity">
    <text evidence="11">Belongs to the NhaA Na(+)/H(+) (TC 2.A.33) antiporter family.</text>
</comment>
<evidence type="ECO:0000256" key="8">
    <source>
        <dbReference type="ARBA" id="ARBA00023065"/>
    </source>
</evidence>
<feature type="transmembrane region" description="Helical" evidence="11">
    <location>
        <begin position="410"/>
        <end position="427"/>
    </location>
</feature>
<comment type="caution">
    <text evidence="13">The sequence shown here is derived from an EMBL/GenBank/DDBJ whole genome shotgun (WGS) entry which is preliminary data.</text>
</comment>
<evidence type="ECO:0000256" key="4">
    <source>
        <dbReference type="ARBA" id="ARBA00022475"/>
    </source>
</evidence>
<evidence type="ECO:0000313" key="13">
    <source>
        <dbReference type="EMBL" id="GMA21001.1"/>
    </source>
</evidence>
<keyword evidence="8 11" id="KW-0406">Ion transport</keyword>
<gene>
    <name evidence="11 13" type="primary">nhaA</name>
    <name evidence="13" type="ORF">GCM10025862_30220</name>
</gene>
<feature type="transmembrane region" description="Helical" evidence="11">
    <location>
        <begin position="31"/>
        <end position="48"/>
    </location>
</feature>
<keyword evidence="5 11" id="KW-0812">Transmembrane</keyword>
<dbReference type="Proteomes" id="UP001157109">
    <property type="component" value="Unassembled WGS sequence"/>
</dbReference>
<evidence type="ECO:0000256" key="9">
    <source>
        <dbReference type="ARBA" id="ARBA00023136"/>
    </source>
</evidence>
<evidence type="ECO:0000256" key="3">
    <source>
        <dbReference type="ARBA" id="ARBA00022449"/>
    </source>
</evidence>
<name>A0ABQ6HRN6_9MICO</name>
<feature type="region of interest" description="Disordered" evidence="12">
    <location>
        <begin position="447"/>
        <end position="468"/>
    </location>
</feature>
<feature type="transmembrane region" description="Helical" evidence="11">
    <location>
        <begin position="307"/>
        <end position="332"/>
    </location>
</feature>
<dbReference type="NCBIfam" id="TIGR00773">
    <property type="entry name" value="NhaA"/>
    <property type="match status" value="1"/>
</dbReference>
<comment type="catalytic activity">
    <reaction evidence="11">
        <text>Na(+)(in) + 2 H(+)(out) = Na(+)(out) + 2 H(+)(in)</text>
        <dbReference type="Rhea" id="RHEA:29251"/>
        <dbReference type="ChEBI" id="CHEBI:15378"/>
        <dbReference type="ChEBI" id="CHEBI:29101"/>
    </reaction>
</comment>
<keyword evidence="14" id="KW-1185">Reference proteome</keyword>
<evidence type="ECO:0000256" key="11">
    <source>
        <dbReference type="HAMAP-Rule" id="MF_01844"/>
    </source>
</evidence>
<keyword evidence="9 11" id="KW-0472">Membrane</keyword>
<evidence type="ECO:0000256" key="1">
    <source>
        <dbReference type="ARBA" id="ARBA00004429"/>
    </source>
</evidence>
<keyword evidence="7 11" id="KW-0915">Sodium</keyword>
<feature type="transmembrane region" description="Helical" evidence="11">
    <location>
        <begin position="110"/>
        <end position="133"/>
    </location>
</feature>
<feature type="transmembrane region" description="Helical" evidence="11">
    <location>
        <begin position="173"/>
        <end position="193"/>
    </location>
</feature>
<feature type="transmembrane region" description="Helical" evidence="11">
    <location>
        <begin position="375"/>
        <end position="398"/>
    </location>
</feature>
<comment type="subcellular location">
    <subcellularLocation>
        <location evidence="1">Cell inner membrane</location>
        <topology evidence="1">Multi-pass membrane protein</topology>
    </subcellularLocation>
    <subcellularLocation>
        <location evidence="11">Cell membrane</location>
        <topology evidence="11">Multi-pass membrane protein</topology>
    </subcellularLocation>
</comment>
<sequence>MALLPPTSPRLLPRSTWPEAQRVTALLRTETVGGALLLAAAALALVWANSPWRDGYFALRDVTVGPHALHLDLSLATWAADGLLAIFFFVAGLELKHEFVAGTLRDPRKAAVPIVAAACGVAVPAIVYAVVVATSGVGGDAMRGWAIPTATDIAFALAVLAVIGSSLPSGLRAFLLTLAVVDDLIAITIIAIFYTSSLDLTLLALAVVPLALFGIAVQRRRTYWWLLGPLAFAAWALVHASGIHATVAGVIMGLLVPSVVSRKYQAPNIERLEREVPTDHPLREHAEQVVQTSVGSRMEHHLRPVSAGFAVPVFAFMAAGVTVVGGGLGAAWHDPAALGIALGLVLGKLVGVLGGTFAMATFTKARLDEDLTWSDMLGVSLLAGVGFTVSLLIGELAFGAGSPRDDHVKVAVLTGSLAAAVLAAVVLRARNRVYAQIALREAEDLDDDGIPDVYQPEQSAPPARPDSR</sequence>
<comment type="function">
    <text evidence="11">Na(+)/H(+) antiporter that extrudes sodium in exchange for external protons.</text>
</comment>
<feature type="transmembrane region" description="Helical" evidence="11">
    <location>
        <begin position="200"/>
        <end position="217"/>
    </location>
</feature>
<evidence type="ECO:0000256" key="7">
    <source>
        <dbReference type="ARBA" id="ARBA00023053"/>
    </source>
</evidence>
<accession>A0ABQ6HRN6</accession>
<keyword evidence="10 11" id="KW-0739">Sodium transport</keyword>
<keyword evidence="2 11" id="KW-0813">Transport</keyword>
<reference evidence="14" key="1">
    <citation type="journal article" date="2019" name="Int. J. Syst. Evol. Microbiol.">
        <title>The Global Catalogue of Microorganisms (GCM) 10K type strain sequencing project: providing services to taxonomists for standard genome sequencing and annotation.</title>
        <authorList>
            <consortium name="The Broad Institute Genomics Platform"/>
            <consortium name="The Broad Institute Genome Sequencing Center for Infectious Disease"/>
            <person name="Wu L."/>
            <person name="Ma J."/>
        </authorList>
    </citation>
    <scope>NUCLEOTIDE SEQUENCE [LARGE SCALE GENOMIC DNA]</scope>
    <source>
        <strain evidence="14">NBRC 105830</strain>
    </source>
</reference>
<keyword evidence="3 11" id="KW-0050">Antiport</keyword>
<evidence type="ECO:0000256" key="2">
    <source>
        <dbReference type="ARBA" id="ARBA00022448"/>
    </source>
</evidence>
<evidence type="ECO:0000256" key="5">
    <source>
        <dbReference type="ARBA" id="ARBA00022692"/>
    </source>
</evidence>
<dbReference type="RefSeq" id="WP_241441327.1">
    <property type="nucleotide sequence ID" value="NZ_BSUJ01000001.1"/>
</dbReference>
<evidence type="ECO:0000256" key="12">
    <source>
        <dbReference type="SAM" id="MobiDB-lite"/>
    </source>
</evidence>
<feature type="transmembrane region" description="Helical" evidence="11">
    <location>
        <begin position="338"/>
        <end position="363"/>
    </location>
</feature>
<protein>
    <recommendedName>
        <fullName evidence="11">Na(+)/H(+) antiporter NhaA</fullName>
    </recommendedName>
    <alternativeName>
        <fullName evidence="11">Sodium/proton antiporter NhaA</fullName>
    </alternativeName>
</protein>
<dbReference type="InterPro" id="IPR023171">
    <property type="entry name" value="Na/H_antiporter_dom_sf"/>
</dbReference>
<evidence type="ECO:0000313" key="14">
    <source>
        <dbReference type="Proteomes" id="UP001157109"/>
    </source>
</evidence>
<proteinExistence type="inferred from homology"/>
<dbReference type="Pfam" id="PF06965">
    <property type="entry name" value="Na_H_antiport_1"/>
    <property type="match status" value="1"/>
</dbReference>
<dbReference type="InterPro" id="IPR004670">
    <property type="entry name" value="NhaA"/>
</dbReference>
<feature type="transmembrane region" description="Helical" evidence="11">
    <location>
        <begin position="69"/>
        <end position="90"/>
    </location>
</feature>
<feature type="transmembrane region" description="Helical" evidence="11">
    <location>
        <begin position="145"/>
        <end position="167"/>
    </location>
</feature>
<keyword evidence="4 11" id="KW-1003">Cell membrane</keyword>
<dbReference type="PANTHER" id="PTHR30341">
    <property type="entry name" value="SODIUM ION/PROTON ANTIPORTER NHAA-RELATED"/>
    <property type="match status" value="1"/>
</dbReference>
<dbReference type="PANTHER" id="PTHR30341:SF0">
    <property type="entry name" value="NA(+)_H(+) ANTIPORTER NHAA"/>
    <property type="match status" value="1"/>
</dbReference>
<keyword evidence="6 11" id="KW-1133">Transmembrane helix</keyword>
<evidence type="ECO:0000256" key="6">
    <source>
        <dbReference type="ARBA" id="ARBA00022989"/>
    </source>
</evidence>
<organism evidence="13 14">
    <name type="scientific">Arsenicicoccus piscis</name>
    <dbReference type="NCBI Taxonomy" id="673954"/>
    <lineage>
        <taxon>Bacteria</taxon>
        <taxon>Bacillati</taxon>
        <taxon>Actinomycetota</taxon>
        <taxon>Actinomycetes</taxon>
        <taxon>Micrococcales</taxon>
        <taxon>Intrasporangiaceae</taxon>
        <taxon>Arsenicicoccus</taxon>
    </lineage>
</organism>
<dbReference type="HAMAP" id="MF_01844">
    <property type="entry name" value="NhaA"/>
    <property type="match status" value="1"/>
</dbReference>
<evidence type="ECO:0000256" key="10">
    <source>
        <dbReference type="ARBA" id="ARBA00023201"/>
    </source>
</evidence>
<dbReference type="EMBL" id="BSUJ01000001">
    <property type="protein sequence ID" value="GMA21001.1"/>
    <property type="molecule type" value="Genomic_DNA"/>
</dbReference>